<organism evidence="2 3">
    <name type="scientific">Nesidiocoris tenuis</name>
    <dbReference type="NCBI Taxonomy" id="355587"/>
    <lineage>
        <taxon>Eukaryota</taxon>
        <taxon>Metazoa</taxon>
        <taxon>Ecdysozoa</taxon>
        <taxon>Arthropoda</taxon>
        <taxon>Hexapoda</taxon>
        <taxon>Insecta</taxon>
        <taxon>Pterygota</taxon>
        <taxon>Neoptera</taxon>
        <taxon>Paraneoptera</taxon>
        <taxon>Hemiptera</taxon>
        <taxon>Heteroptera</taxon>
        <taxon>Panheteroptera</taxon>
        <taxon>Cimicomorpha</taxon>
        <taxon>Miridae</taxon>
        <taxon>Dicyphina</taxon>
        <taxon>Nesidiocoris</taxon>
    </lineage>
</organism>
<gene>
    <name evidence="2" type="ORF">NTEN_LOCUS23786</name>
</gene>
<reference evidence="2 3" key="1">
    <citation type="submission" date="2020-02" db="EMBL/GenBank/DDBJ databases">
        <authorList>
            <person name="Ferguson B K."/>
        </authorList>
    </citation>
    <scope>NUCLEOTIDE SEQUENCE [LARGE SCALE GENOMIC DNA]</scope>
</reference>
<evidence type="ECO:0000256" key="1">
    <source>
        <dbReference type="SAM" id="MobiDB-lite"/>
    </source>
</evidence>
<evidence type="ECO:0000313" key="2">
    <source>
        <dbReference type="EMBL" id="CAB0020188.1"/>
    </source>
</evidence>
<name>A0A6H5HY00_9HEMI</name>
<feature type="compositionally biased region" description="Polar residues" evidence="1">
    <location>
        <begin position="49"/>
        <end position="67"/>
    </location>
</feature>
<dbReference type="EMBL" id="CADCXU010035092">
    <property type="protein sequence ID" value="CAB0020188.1"/>
    <property type="molecule type" value="Genomic_DNA"/>
</dbReference>
<sequence length="74" mass="8388">MNSSSERNKSIITRGNSSMRCASCAPEAIRREFRQNSLDKEACPTLIDSVQRSTHNSEQTDLNQLTEHSTKPHR</sequence>
<protein>
    <submittedName>
        <fullName evidence="2">Uncharacterized protein</fullName>
    </submittedName>
</protein>
<accession>A0A6H5HY00</accession>
<dbReference type="Proteomes" id="UP000479000">
    <property type="component" value="Unassembled WGS sequence"/>
</dbReference>
<proteinExistence type="predicted"/>
<dbReference type="AlphaFoldDB" id="A0A6H5HY00"/>
<evidence type="ECO:0000313" key="3">
    <source>
        <dbReference type="Proteomes" id="UP000479000"/>
    </source>
</evidence>
<keyword evidence="3" id="KW-1185">Reference proteome</keyword>
<feature type="region of interest" description="Disordered" evidence="1">
    <location>
        <begin position="49"/>
        <end position="74"/>
    </location>
</feature>
<feature type="non-terminal residue" evidence="2">
    <location>
        <position position="74"/>
    </location>
</feature>